<dbReference type="EMBL" id="SNRY01004635">
    <property type="protein sequence ID" value="KAA6317109.1"/>
    <property type="molecule type" value="Genomic_DNA"/>
</dbReference>
<accession>A0A5J4Q7H3</accession>
<sequence length="79" mass="8990">MTEVTDGALQSIAEKETDEFINLLTGKYLETLNGELKADTMALLNVEQHSLLAYRIFRNEIMNGGVPISSKRIWRIHIQ</sequence>
<comment type="caution">
    <text evidence="1">The sequence shown here is derived from an EMBL/GenBank/DDBJ whole genome shotgun (WGS) entry which is preliminary data.</text>
</comment>
<protein>
    <submittedName>
        <fullName evidence="1">Uncharacterized protein</fullName>
    </submittedName>
</protein>
<reference evidence="1" key="1">
    <citation type="submission" date="2019-03" db="EMBL/GenBank/DDBJ databases">
        <title>Single cell metagenomics reveals metabolic interactions within the superorganism composed of flagellate Streblomastix strix and complex community of Bacteroidetes bacteria on its surface.</title>
        <authorList>
            <person name="Treitli S.C."/>
            <person name="Kolisko M."/>
            <person name="Husnik F."/>
            <person name="Keeling P."/>
            <person name="Hampl V."/>
        </authorList>
    </citation>
    <scope>NUCLEOTIDE SEQUENCE</scope>
    <source>
        <strain evidence="1">STM</strain>
    </source>
</reference>
<gene>
    <name evidence="1" type="ORF">EZS27_032687</name>
</gene>
<dbReference type="AlphaFoldDB" id="A0A5J4Q7H3"/>
<dbReference type="Gene3D" id="1.20.1420.60">
    <property type="match status" value="1"/>
</dbReference>
<proteinExistence type="predicted"/>
<organism evidence="1">
    <name type="scientific">termite gut metagenome</name>
    <dbReference type="NCBI Taxonomy" id="433724"/>
    <lineage>
        <taxon>unclassified sequences</taxon>
        <taxon>metagenomes</taxon>
        <taxon>organismal metagenomes</taxon>
    </lineage>
</organism>
<name>A0A5J4Q7H3_9ZZZZ</name>
<evidence type="ECO:0000313" key="1">
    <source>
        <dbReference type="EMBL" id="KAA6317109.1"/>
    </source>
</evidence>